<comment type="similarity">
    <text evidence="1">Belongs to the ABC transporter superfamily.</text>
</comment>
<dbReference type="PROSITE" id="PS00211">
    <property type="entry name" value="ABC_TRANSPORTER_1"/>
    <property type="match status" value="1"/>
</dbReference>
<dbReference type="PANTHER" id="PTHR42711:SF5">
    <property type="entry name" value="ABC TRANSPORTER ATP-BINDING PROTEIN NATA"/>
    <property type="match status" value="1"/>
</dbReference>
<reference evidence="6 7" key="1">
    <citation type="submission" date="2016-10" db="EMBL/GenBank/DDBJ databases">
        <authorList>
            <person name="Varghese N."/>
            <person name="Submissions S."/>
        </authorList>
    </citation>
    <scope>NUCLEOTIDE SEQUENCE [LARGE SCALE GENOMIC DNA]</scope>
    <source>
        <strain evidence="6 7">DSM 13796</strain>
    </source>
</reference>
<keyword evidence="4 6" id="KW-0067">ATP-binding</keyword>
<dbReference type="PANTHER" id="PTHR42711">
    <property type="entry name" value="ABC TRANSPORTER ATP-BINDING PROTEIN"/>
    <property type="match status" value="1"/>
</dbReference>
<organism evidence="6 7">
    <name type="scientific">Priestia endophytica DSM 13796</name>
    <dbReference type="NCBI Taxonomy" id="1121089"/>
    <lineage>
        <taxon>Bacteria</taxon>
        <taxon>Bacillati</taxon>
        <taxon>Bacillota</taxon>
        <taxon>Bacilli</taxon>
        <taxon>Bacillales</taxon>
        <taxon>Bacillaceae</taxon>
        <taxon>Priestia</taxon>
    </lineage>
</organism>
<dbReference type="Gene3D" id="3.40.50.300">
    <property type="entry name" value="P-loop containing nucleotide triphosphate hydrolases"/>
    <property type="match status" value="1"/>
</dbReference>
<dbReference type="SMART" id="SM00382">
    <property type="entry name" value="AAA"/>
    <property type="match status" value="1"/>
</dbReference>
<dbReference type="PROSITE" id="PS50893">
    <property type="entry name" value="ABC_TRANSPORTER_2"/>
    <property type="match status" value="1"/>
</dbReference>
<dbReference type="InterPro" id="IPR003593">
    <property type="entry name" value="AAA+_ATPase"/>
</dbReference>
<evidence type="ECO:0000313" key="7">
    <source>
        <dbReference type="Proteomes" id="UP000182762"/>
    </source>
</evidence>
<feature type="domain" description="ABC transporter" evidence="5">
    <location>
        <begin position="10"/>
        <end position="238"/>
    </location>
</feature>
<keyword evidence="3" id="KW-0547">Nucleotide-binding</keyword>
<name>A0A1I5Y0N2_9BACI</name>
<proteinExistence type="inferred from homology"/>
<dbReference type="GO" id="GO:0005524">
    <property type="term" value="F:ATP binding"/>
    <property type="evidence" value="ECO:0007669"/>
    <property type="project" value="UniProtKB-KW"/>
</dbReference>
<dbReference type="Proteomes" id="UP000182762">
    <property type="component" value="Unassembled WGS sequence"/>
</dbReference>
<dbReference type="InterPro" id="IPR003439">
    <property type="entry name" value="ABC_transporter-like_ATP-bd"/>
</dbReference>
<dbReference type="GeneID" id="93709895"/>
<comment type="caution">
    <text evidence="6">The sequence shown here is derived from an EMBL/GenBank/DDBJ whole genome shotgun (WGS) entry which is preliminary data.</text>
</comment>
<evidence type="ECO:0000256" key="1">
    <source>
        <dbReference type="ARBA" id="ARBA00005417"/>
    </source>
</evidence>
<evidence type="ECO:0000256" key="3">
    <source>
        <dbReference type="ARBA" id="ARBA00022741"/>
    </source>
</evidence>
<evidence type="ECO:0000256" key="4">
    <source>
        <dbReference type="ARBA" id="ARBA00022840"/>
    </source>
</evidence>
<evidence type="ECO:0000313" key="6">
    <source>
        <dbReference type="EMBL" id="SFQ37812.1"/>
    </source>
</evidence>
<dbReference type="InterPro" id="IPR017871">
    <property type="entry name" value="ABC_transporter-like_CS"/>
</dbReference>
<sequence>MENTETEKIIVIKDVYKKYKGRMALKGVSLSIRKGEIFGLLGPNGAGKSTLLSLLATIVPPSKGVITVQGLDLRKHKKKVREQIGYVPQDLALWEEFTVKDNLKFWSKLSKRKKSKEELYKLCEKVGLGDRWNDRVENLSGGMKRKLNICIALIHEPSILIMDEPTVGIDIQSKFEINRYVKELATEGTTIIYTTHDMSEITTICHRMGVLKEGQMDFIGTIEEAKQKAENEGWNIKNQEELIYHVLK</sequence>
<dbReference type="EMBL" id="FOXX01000002">
    <property type="protein sequence ID" value="SFQ37812.1"/>
    <property type="molecule type" value="Genomic_DNA"/>
</dbReference>
<dbReference type="RefSeq" id="WP_111923431.1">
    <property type="nucleotide sequence ID" value="NZ_FOXX01000002.1"/>
</dbReference>
<dbReference type="InterPro" id="IPR050763">
    <property type="entry name" value="ABC_transporter_ATP-binding"/>
</dbReference>
<keyword evidence="2" id="KW-0813">Transport</keyword>
<gene>
    <name evidence="6" type="ORF">SAMN02745910_01166</name>
</gene>
<evidence type="ECO:0000256" key="2">
    <source>
        <dbReference type="ARBA" id="ARBA00022448"/>
    </source>
</evidence>
<accession>A0A1I5Y0N2</accession>
<dbReference type="Pfam" id="PF00005">
    <property type="entry name" value="ABC_tran"/>
    <property type="match status" value="1"/>
</dbReference>
<evidence type="ECO:0000259" key="5">
    <source>
        <dbReference type="PROSITE" id="PS50893"/>
    </source>
</evidence>
<dbReference type="CDD" id="cd03230">
    <property type="entry name" value="ABC_DR_subfamily_A"/>
    <property type="match status" value="1"/>
</dbReference>
<protein>
    <submittedName>
        <fullName evidence="6">ABC-2 type transport system ATP-binding protein</fullName>
    </submittedName>
</protein>
<keyword evidence="7" id="KW-1185">Reference proteome</keyword>
<dbReference type="SUPFAM" id="SSF52540">
    <property type="entry name" value="P-loop containing nucleoside triphosphate hydrolases"/>
    <property type="match status" value="1"/>
</dbReference>
<dbReference type="InterPro" id="IPR027417">
    <property type="entry name" value="P-loop_NTPase"/>
</dbReference>